<protein>
    <submittedName>
        <fullName evidence="1">Dicarboxylate transport</fullName>
    </submittedName>
</protein>
<dbReference type="AlphaFoldDB" id="A0A4R2FF23"/>
<evidence type="ECO:0000313" key="2">
    <source>
        <dbReference type="Proteomes" id="UP000294832"/>
    </source>
</evidence>
<accession>A0A4R2FF23</accession>
<gene>
    <name evidence="1" type="ORF">EDC91_11125</name>
</gene>
<evidence type="ECO:0000313" key="1">
    <source>
        <dbReference type="EMBL" id="TCN84611.1"/>
    </source>
</evidence>
<proteinExistence type="predicted"/>
<sequence>MMSGKRLLYLLIRLLIGGFLLLSLVLATGWWLLTQKQTWWLPQLNQQLQGKGLQITQLSWQIPALDTLTLPQLTLNYQGNQLHFEQLQIRLQHPVTLSLLWQWYWQDDPLLAMGSSQWLLENIRAVSYQRARLLLTPQLLLPEDGNNALPLPVTAGVPDIQLNNTEVAFTNATSNSLRLRLPQVTLTRDGKFASQLQWQQQTQWQQLMAIRGDLQAQLATDGGTPQHAWHAQLFLTTDALQSAVAQLADDENAQALQTAYPWLQTDFLQKLPRIGGRLEADVQLGLQQGNSLMSVCWSAPQLWLPAVGRLNLTPQATAECPENSVSLTLNATDKQQQLTLAPMQLSLQTSAPQRQALIEWLASWQAAPELSDSQQTVESLLSQLSQVIQQPTTAPTAGLTLDIPEGASLDLTQHALTLPAVQLAPSLASASDWLTLNIKHLTLAPTTRPSIGLMPQDSDTLQHQLYQLLPKLPPLQLQADWQLQLNLPQGLRWQQADFSVRSQSTHASLAGKLQLTGDSAELLVSIAEDARLQTQKLQIKTDKLEMNIASSDSRSTQPLQLKLTPQQLQLTWPELKQQLTALNAAADTLQASIGELKLTLPGLSQQQWHWRETKAFTQLQALAFKQQLALNAKAIHVSQQRQSKLGSRTETLLNLDNAALTEHWQWDGNHLSSQEQWQLDRLQFTSQHQLRPDLQSVDAAGYHLLGHWQMQAKLADIQAVAAKNLVLSGDWQLHGNAHLNADIELQQRGTAFTLSGQFQPQLHDVMGSYRQLPFEGLQASSDCRFVLDNASNQPTTAAVNCQRLALNMAAFNPGVVLDNVSLEGDISLTPELDMQKRQRASNWLLPGFNDADIQLSASANALGGQLSLPCFRLRLQQPSDAYLMLLGLDLHQLLQANPQQGIDASGLFDGVLPLAITNNQLSVSGGHLASRAPGGVIRIGNNPAVQQMRAGQPYLDFVFSTLEELQYQEIYSTFDMNTDGNATLNMMIKGHGKGVERPIELNYSHQENLLQLLRSLSIGDRLQTQLEASMQ</sequence>
<dbReference type="Pfam" id="PF11739">
    <property type="entry name" value="YdbH-like"/>
    <property type="match status" value="1"/>
</dbReference>
<dbReference type="OrthoDB" id="5596796at2"/>
<dbReference type="EMBL" id="SLWF01000011">
    <property type="protein sequence ID" value="TCN84611.1"/>
    <property type="molecule type" value="Genomic_DNA"/>
</dbReference>
<keyword evidence="2" id="KW-1185">Reference proteome</keyword>
<dbReference type="InterPro" id="IPR021730">
    <property type="entry name" value="YdbH"/>
</dbReference>
<comment type="caution">
    <text evidence="1">The sequence shown here is derived from an EMBL/GenBank/DDBJ whole genome shotgun (WGS) entry which is preliminary data.</text>
</comment>
<name>A0A4R2FF23_9GAMM</name>
<dbReference type="Proteomes" id="UP000294832">
    <property type="component" value="Unassembled WGS sequence"/>
</dbReference>
<organism evidence="1 2">
    <name type="scientific">Shewanella fodinae</name>
    <dbReference type="NCBI Taxonomy" id="552357"/>
    <lineage>
        <taxon>Bacteria</taxon>
        <taxon>Pseudomonadati</taxon>
        <taxon>Pseudomonadota</taxon>
        <taxon>Gammaproteobacteria</taxon>
        <taxon>Alteromonadales</taxon>
        <taxon>Shewanellaceae</taxon>
        <taxon>Shewanella</taxon>
    </lineage>
</organism>
<reference evidence="1 2" key="1">
    <citation type="submission" date="2019-03" db="EMBL/GenBank/DDBJ databases">
        <title>Freshwater and sediment microbial communities from various areas in North America, analyzing microbe dynamics in response to fracking.</title>
        <authorList>
            <person name="Lamendella R."/>
        </authorList>
    </citation>
    <scope>NUCLEOTIDE SEQUENCE [LARGE SCALE GENOMIC DNA]</scope>
    <source>
        <strain evidence="1 2">74A</strain>
    </source>
</reference>
<dbReference type="RefSeq" id="WP_133038828.1">
    <property type="nucleotide sequence ID" value="NZ_SLWF01000011.1"/>
</dbReference>